<name>X0Q9M1_RHOWR</name>
<gene>
    <name evidence="1" type="ORF">RW1_051_00510</name>
</gene>
<evidence type="ECO:0000313" key="1">
    <source>
        <dbReference type="EMBL" id="GAF48287.1"/>
    </source>
</evidence>
<keyword evidence="2" id="KW-1185">Reference proteome</keyword>
<reference evidence="1 2" key="1">
    <citation type="submission" date="2014-02" db="EMBL/GenBank/DDBJ databases">
        <title>Whole genome shotgun sequence of Rhodococcus wratislaviensis NBRC 100605.</title>
        <authorList>
            <person name="Hosoyama A."/>
            <person name="Tsuchikane K."/>
            <person name="Yoshida I."/>
            <person name="Ohji S."/>
            <person name="Ichikawa N."/>
            <person name="Yamazoe A."/>
            <person name="Fujita N."/>
        </authorList>
    </citation>
    <scope>NUCLEOTIDE SEQUENCE [LARGE SCALE GENOMIC DNA]</scope>
    <source>
        <strain evidence="1 2">NBRC 100605</strain>
    </source>
</reference>
<protein>
    <submittedName>
        <fullName evidence="1">Uncharacterized protein</fullName>
    </submittedName>
</protein>
<comment type="caution">
    <text evidence="1">The sequence shown here is derived from an EMBL/GenBank/DDBJ whole genome shotgun (WGS) entry which is preliminary data.</text>
</comment>
<dbReference type="RefSeq" id="WP_037238316.1">
    <property type="nucleotide sequence ID" value="NZ_BAWF01000051.1"/>
</dbReference>
<dbReference type="EMBL" id="BAWF01000051">
    <property type="protein sequence ID" value="GAF48287.1"/>
    <property type="molecule type" value="Genomic_DNA"/>
</dbReference>
<dbReference type="OrthoDB" id="4469572at2"/>
<dbReference type="AlphaFoldDB" id="X0Q9M1"/>
<evidence type="ECO:0000313" key="2">
    <source>
        <dbReference type="Proteomes" id="UP000019491"/>
    </source>
</evidence>
<dbReference type="Proteomes" id="UP000019491">
    <property type="component" value="Unassembled WGS sequence"/>
</dbReference>
<sequence>MPRTYPSATEENYSKLKTTHDLNLAVQVARSYLDAAIAHPQDTIVTGWSISCLPATGAAGRRLFTINVGAVEGAYMGTIIEGGVVDGYIMTVYVDRHTLEKATGQSLAELERQFADAVIFDKATHAMFKGRAISLTTEVFESEPAFPDELPWQAAAAALADQLMNESNCLYARYHNQWLAEAVLRMN</sequence>
<organism evidence="1 2">
    <name type="scientific">Rhodococcus wratislaviensis NBRC 100605</name>
    <dbReference type="NCBI Taxonomy" id="1219028"/>
    <lineage>
        <taxon>Bacteria</taxon>
        <taxon>Bacillati</taxon>
        <taxon>Actinomycetota</taxon>
        <taxon>Actinomycetes</taxon>
        <taxon>Mycobacteriales</taxon>
        <taxon>Nocardiaceae</taxon>
        <taxon>Rhodococcus</taxon>
    </lineage>
</organism>
<proteinExistence type="predicted"/>
<accession>X0Q9M1</accession>